<dbReference type="Proteomes" id="UP000195633">
    <property type="component" value="Chromosome"/>
</dbReference>
<reference evidence="3 4" key="1">
    <citation type="submission" date="2017-05" db="EMBL/GenBank/DDBJ databases">
        <title>Genome sequence of Acetobacter pasteurianus subsp. ascendens strain SRCM101447.</title>
        <authorList>
            <person name="Cho S.H."/>
        </authorList>
    </citation>
    <scope>NUCLEOTIDE SEQUENCE [LARGE SCALE GENOMIC DNA]</scope>
    <source>
        <strain evidence="3 4">SRCM101447</strain>
    </source>
</reference>
<feature type="region of interest" description="Disordered" evidence="1">
    <location>
        <begin position="1"/>
        <end position="25"/>
    </location>
</feature>
<keyword evidence="2" id="KW-0812">Transmembrane</keyword>
<feature type="transmembrane region" description="Helical" evidence="2">
    <location>
        <begin position="119"/>
        <end position="140"/>
    </location>
</feature>
<dbReference type="AlphaFoldDB" id="A0A1Y0V5Q6"/>
<gene>
    <name evidence="3" type="ORF">S101447_02685</name>
</gene>
<proteinExistence type="predicted"/>
<keyword evidence="2" id="KW-0472">Membrane</keyword>
<evidence type="ECO:0000256" key="1">
    <source>
        <dbReference type="SAM" id="MobiDB-lite"/>
    </source>
</evidence>
<sequence>MTDSHDATMPHTPDTVTRMVSGGDPHAKDYEATSKMFSSLKPDDLSWLSFRQYWREPSEQLPVKPAQFPRPAAASSSTDLLCHRLECAVEMLQKQPAKKPSCFRVKQWKSRSRYYNQRYHLLLVLFLVFGFALYSFLFFFGEKIVNEAGSGDNIAARIPDYLHPKRAGTAA</sequence>
<dbReference type="RefSeq" id="WP_157893988.1">
    <property type="nucleotide sequence ID" value="NZ_CP021524.1"/>
</dbReference>
<keyword evidence="2" id="KW-1133">Transmembrane helix</keyword>
<name>A0A1Y0V5Q6_9PROT</name>
<evidence type="ECO:0000256" key="2">
    <source>
        <dbReference type="SAM" id="Phobius"/>
    </source>
</evidence>
<evidence type="ECO:0000313" key="3">
    <source>
        <dbReference type="EMBL" id="ARW11723.1"/>
    </source>
</evidence>
<accession>A0A1Y0V5Q6</accession>
<organism evidence="3 4">
    <name type="scientific">Acetobacter ascendens</name>
    <dbReference type="NCBI Taxonomy" id="481146"/>
    <lineage>
        <taxon>Bacteria</taxon>
        <taxon>Pseudomonadati</taxon>
        <taxon>Pseudomonadota</taxon>
        <taxon>Alphaproteobacteria</taxon>
        <taxon>Acetobacterales</taxon>
        <taxon>Acetobacteraceae</taxon>
        <taxon>Acetobacter</taxon>
    </lineage>
</organism>
<dbReference type="EMBL" id="CP021524">
    <property type="protein sequence ID" value="ARW11723.1"/>
    <property type="molecule type" value="Genomic_DNA"/>
</dbReference>
<evidence type="ECO:0000313" key="4">
    <source>
        <dbReference type="Proteomes" id="UP000195633"/>
    </source>
</evidence>
<protein>
    <submittedName>
        <fullName evidence="3">Uncharacterized protein</fullName>
    </submittedName>
</protein>